<dbReference type="KEGG" id="bgt:106051342"/>
<evidence type="ECO:0000256" key="5">
    <source>
        <dbReference type="SAM" id="SignalP"/>
    </source>
</evidence>
<feature type="chain" id="PRO_5040764613" evidence="5">
    <location>
        <begin position="25"/>
        <end position="210"/>
    </location>
</feature>
<keyword evidence="4" id="KW-1015">Disulfide bond</keyword>
<dbReference type="InterPro" id="IPR026645">
    <property type="entry name" value="Dermatopontin"/>
</dbReference>
<proteinExistence type="inferred from homology"/>
<dbReference type="RefSeq" id="XP_013061974.2">
    <property type="nucleotide sequence ID" value="XM_013206520.2"/>
</dbReference>
<sequence length="210" mass="24300">MPRMYERYISIILCSVLVLNSVHCVTYQTEEQEDWTVECAPNHVITDIVSDFFFSDRLWNITCAPIRPKINITECVWSNYHNAPQYDFLFDCPMNSILAGISSFHRSRDRVFKFYCCTNKDYLVHACQHTLTINYAKGFISFRVPESMYVRGLFSSYDSTAGDRLYRIHLCKLDPADPTVECPTTELTTQAVTKLVNQTETPLLESESED</sequence>
<dbReference type="Proteomes" id="UP001165740">
    <property type="component" value="Chromosome 18"/>
</dbReference>
<gene>
    <name evidence="7" type="primary">LOC106051342</name>
</gene>
<evidence type="ECO:0000256" key="1">
    <source>
        <dbReference type="ARBA" id="ARBA00004613"/>
    </source>
</evidence>
<dbReference type="OrthoDB" id="10271398at2759"/>
<evidence type="ECO:0000256" key="2">
    <source>
        <dbReference type="ARBA" id="ARBA00008712"/>
    </source>
</evidence>
<dbReference type="GO" id="GO:0005615">
    <property type="term" value="C:extracellular space"/>
    <property type="evidence" value="ECO:0007669"/>
    <property type="project" value="TreeGrafter"/>
</dbReference>
<reference evidence="7" key="1">
    <citation type="submission" date="2025-08" db="UniProtKB">
        <authorList>
            <consortium name="RefSeq"/>
        </authorList>
    </citation>
    <scope>IDENTIFICATION</scope>
</reference>
<name>A0A9U8DVG5_BIOGL</name>
<accession>A0A9U8DVG5</accession>
<evidence type="ECO:0000313" key="7">
    <source>
        <dbReference type="RefSeq" id="XP_013061974.2"/>
    </source>
</evidence>
<evidence type="ECO:0000256" key="3">
    <source>
        <dbReference type="ARBA" id="ARBA00022525"/>
    </source>
</evidence>
<dbReference type="PANTHER" id="PTHR15040">
    <property type="entry name" value="DERMATOPONTIN-RELATED"/>
    <property type="match status" value="1"/>
</dbReference>
<comment type="subcellular location">
    <subcellularLocation>
        <location evidence="1">Secreted</location>
    </subcellularLocation>
</comment>
<evidence type="ECO:0000313" key="6">
    <source>
        <dbReference type="Proteomes" id="UP001165740"/>
    </source>
</evidence>
<feature type="signal peptide" evidence="5">
    <location>
        <begin position="1"/>
        <end position="24"/>
    </location>
</feature>
<keyword evidence="3" id="KW-0964">Secreted</keyword>
<protein>
    <submittedName>
        <fullName evidence="7">Millepora cytotoxin-1-like</fullName>
    </submittedName>
</protein>
<dbReference type="AlphaFoldDB" id="A0A9U8DVG5"/>
<keyword evidence="5" id="KW-0732">Signal</keyword>
<dbReference type="OMA" id="KINITEC"/>
<evidence type="ECO:0000256" key="4">
    <source>
        <dbReference type="ARBA" id="ARBA00023157"/>
    </source>
</evidence>
<dbReference type="PANTHER" id="PTHR15040:SF1">
    <property type="entry name" value="DERMATOPONTIN-LIKE ISOFORM X1"/>
    <property type="match status" value="1"/>
</dbReference>
<organism evidence="6 7">
    <name type="scientific">Biomphalaria glabrata</name>
    <name type="common">Bloodfluke planorb</name>
    <name type="synonym">Freshwater snail</name>
    <dbReference type="NCBI Taxonomy" id="6526"/>
    <lineage>
        <taxon>Eukaryota</taxon>
        <taxon>Metazoa</taxon>
        <taxon>Spiralia</taxon>
        <taxon>Lophotrochozoa</taxon>
        <taxon>Mollusca</taxon>
        <taxon>Gastropoda</taxon>
        <taxon>Heterobranchia</taxon>
        <taxon>Euthyneura</taxon>
        <taxon>Panpulmonata</taxon>
        <taxon>Hygrophila</taxon>
        <taxon>Lymnaeoidea</taxon>
        <taxon>Planorbidae</taxon>
        <taxon>Biomphalaria</taxon>
    </lineage>
</organism>
<dbReference type="GO" id="GO:0031012">
    <property type="term" value="C:extracellular matrix"/>
    <property type="evidence" value="ECO:0007669"/>
    <property type="project" value="TreeGrafter"/>
</dbReference>
<dbReference type="Pfam" id="PF14704">
    <property type="entry name" value="DERM"/>
    <property type="match status" value="1"/>
</dbReference>
<dbReference type="GO" id="GO:0030199">
    <property type="term" value="P:collagen fibril organization"/>
    <property type="evidence" value="ECO:0007669"/>
    <property type="project" value="TreeGrafter"/>
</dbReference>
<dbReference type="GeneID" id="106051342"/>
<keyword evidence="6" id="KW-1185">Reference proteome</keyword>
<comment type="similarity">
    <text evidence="2">Belongs to the dermatopontin family.</text>
</comment>